<comment type="caution">
    <text evidence="3">The sequence shown here is derived from an EMBL/GenBank/DDBJ whole genome shotgun (WGS) entry which is preliminary data.</text>
</comment>
<protein>
    <recommendedName>
        <fullName evidence="2">Reverse transcriptase domain-containing protein</fullName>
    </recommendedName>
</protein>
<dbReference type="InterPro" id="IPR053134">
    <property type="entry name" value="RNA-dir_DNA_polymerase"/>
</dbReference>
<dbReference type="Gene3D" id="3.10.10.10">
    <property type="entry name" value="HIV Type 1 Reverse Transcriptase, subunit A, domain 1"/>
    <property type="match status" value="1"/>
</dbReference>
<feature type="region of interest" description="Disordered" evidence="1">
    <location>
        <begin position="571"/>
        <end position="625"/>
    </location>
</feature>
<dbReference type="SUPFAM" id="SSF56672">
    <property type="entry name" value="DNA/RNA polymerases"/>
    <property type="match status" value="1"/>
</dbReference>
<dbReference type="EMBL" id="BFEA01000956">
    <property type="protein sequence ID" value="GBG91831.1"/>
    <property type="molecule type" value="Genomic_DNA"/>
</dbReference>
<dbReference type="Gene3D" id="3.30.70.270">
    <property type="match status" value="1"/>
</dbReference>
<sequence length="670" mass="73637">MVDVTDLLHYDPHCPDAELIPLEPHPPSISMAPISNSVPPPSVESTPPSGADAEELARYTADLEPAVRDLIREYHDVFPSSFSYAGIPPMRDVEHSIQLVPDYRVHHQAPYRLSIHEATELKRQLEELLRLGFIKPSNSPWGAPVLFARKADGTLHLCIDYCGLNRYTVKNNYPMPRSDELFDRLIGNRFFTKIDLRSGYHQIRVVVAEQPKTAFRSRFGHYEFTVMPFDLTNAPATFQRAMNDIFRDILEQYVLVYLDDILVYSRTLEEHLRHLRDVLDRLRRHGVYAKLSKCRFAQHKVDFLGHYVKEVFADSLRVVGRSWLVGRLGFQLPLFRMPLSMASVRRKPGPAWQTCWALRSPIPSFLGTRGHPGSLGTPVEGRGFTCRDVDATLPPPLSCPRAPFAGLSYGVSGRDENSLMQQLWMRAIAMAEGQSRGPFVVAGSRVPHSSPSFSEASRSVSPATSPLAPGDCSNGPHRSDGAGSVTPPPRSSRGGVGDSVTPPSGGVHPRSSAQQSPGSDYIINRLVRDVEAGFFSIGGSAGVIDGGVCNPELAIPAHISPETLRSLSANAHAANNGGGDGGPSSIPTTDVGGDASSTGGRPQRGHVRPSDAPKNSDRWGEEETTVLWQARNEAKALLGEETKGMHWDGSRKGRVLEECRRSHVRERIQS</sequence>
<accession>A0A388MB72</accession>
<dbReference type="PROSITE" id="PS50878">
    <property type="entry name" value="RT_POL"/>
    <property type="match status" value="1"/>
</dbReference>
<evidence type="ECO:0000313" key="4">
    <source>
        <dbReference type="Proteomes" id="UP000265515"/>
    </source>
</evidence>
<feature type="compositionally biased region" description="Low complexity" evidence="1">
    <location>
        <begin position="33"/>
        <end position="49"/>
    </location>
</feature>
<dbReference type="Gramene" id="GBG91831">
    <property type="protein sequence ID" value="GBG91831"/>
    <property type="gene ID" value="CBR_g53722"/>
</dbReference>
<organism evidence="3 4">
    <name type="scientific">Chara braunii</name>
    <name type="common">Braun's stonewort</name>
    <dbReference type="NCBI Taxonomy" id="69332"/>
    <lineage>
        <taxon>Eukaryota</taxon>
        <taxon>Viridiplantae</taxon>
        <taxon>Streptophyta</taxon>
        <taxon>Charophyceae</taxon>
        <taxon>Charales</taxon>
        <taxon>Characeae</taxon>
        <taxon>Chara</taxon>
    </lineage>
</organism>
<gene>
    <name evidence="3" type="ORF">CBR_g53722</name>
</gene>
<evidence type="ECO:0000256" key="1">
    <source>
        <dbReference type="SAM" id="MobiDB-lite"/>
    </source>
</evidence>
<feature type="region of interest" description="Disordered" evidence="1">
    <location>
        <begin position="25"/>
        <end position="51"/>
    </location>
</feature>
<dbReference type="CDD" id="cd01647">
    <property type="entry name" value="RT_LTR"/>
    <property type="match status" value="1"/>
</dbReference>
<dbReference type="Proteomes" id="UP000265515">
    <property type="component" value="Unassembled WGS sequence"/>
</dbReference>
<proteinExistence type="predicted"/>
<evidence type="ECO:0000259" key="2">
    <source>
        <dbReference type="PROSITE" id="PS50878"/>
    </source>
</evidence>
<dbReference type="Pfam" id="PF00078">
    <property type="entry name" value="RVT_1"/>
    <property type="match status" value="1"/>
</dbReference>
<keyword evidence="4" id="KW-1185">Reference proteome</keyword>
<dbReference type="InterPro" id="IPR043128">
    <property type="entry name" value="Rev_trsase/Diguanyl_cyclase"/>
</dbReference>
<reference evidence="3 4" key="1">
    <citation type="journal article" date="2018" name="Cell">
        <title>The Chara Genome: Secondary Complexity and Implications for Plant Terrestrialization.</title>
        <authorList>
            <person name="Nishiyama T."/>
            <person name="Sakayama H."/>
            <person name="Vries J.D."/>
            <person name="Buschmann H."/>
            <person name="Saint-Marcoux D."/>
            <person name="Ullrich K.K."/>
            <person name="Haas F.B."/>
            <person name="Vanderstraeten L."/>
            <person name="Becker D."/>
            <person name="Lang D."/>
            <person name="Vosolsobe S."/>
            <person name="Rombauts S."/>
            <person name="Wilhelmsson P.K.I."/>
            <person name="Janitza P."/>
            <person name="Kern R."/>
            <person name="Heyl A."/>
            <person name="Rumpler F."/>
            <person name="Villalobos L.I.A.C."/>
            <person name="Clay J.M."/>
            <person name="Skokan R."/>
            <person name="Toyoda A."/>
            <person name="Suzuki Y."/>
            <person name="Kagoshima H."/>
            <person name="Schijlen E."/>
            <person name="Tajeshwar N."/>
            <person name="Catarino B."/>
            <person name="Hetherington A.J."/>
            <person name="Saltykova A."/>
            <person name="Bonnot C."/>
            <person name="Breuninger H."/>
            <person name="Symeonidi A."/>
            <person name="Radhakrishnan G.V."/>
            <person name="Van Nieuwerburgh F."/>
            <person name="Deforce D."/>
            <person name="Chang C."/>
            <person name="Karol K.G."/>
            <person name="Hedrich R."/>
            <person name="Ulvskov P."/>
            <person name="Glockner G."/>
            <person name="Delwiche C.F."/>
            <person name="Petrasek J."/>
            <person name="Van de Peer Y."/>
            <person name="Friml J."/>
            <person name="Beilby M."/>
            <person name="Dolan L."/>
            <person name="Kohara Y."/>
            <person name="Sugano S."/>
            <person name="Fujiyama A."/>
            <person name="Delaux P.-M."/>
            <person name="Quint M."/>
            <person name="TheiBen G."/>
            <person name="Hagemann M."/>
            <person name="Harholt J."/>
            <person name="Dunand C."/>
            <person name="Zachgo S."/>
            <person name="Langdale J."/>
            <person name="Maumus F."/>
            <person name="Straeten D.V.D."/>
            <person name="Gould S.B."/>
            <person name="Rensing S.A."/>
        </authorList>
    </citation>
    <scope>NUCLEOTIDE SEQUENCE [LARGE SCALE GENOMIC DNA]</scope>
    <source>
        <strain evidence="3 4">S276</strain>
    </source>
</reference>
<dbReference type="InterPro" id="IPR000477">
    <property type="entry name" value="RT_dom"/>
</dbReference>
<feature type="domain" description="Reverse transcriptase" evidence="2">
    <location>
        <begin position="129"/>
        <end position="308"/>
    </location>
</feature>
<dbReference type="PANTHER" id="PTHR24559:SF444">
    <property type="entry name" value="REVERSE TRANSCRIPTASE DOMAIN-CONTAINING PROTEIN"/>
    <property type="match status" value="1"/>
</dbReference>
<dbReference type="InterPro" id="IPR043502">
    <property type="entry name" value="DNA/RNA_pol_sf"/>
</dbReference>
<evidence type="ECO:0000313" key="3">
    <source>
        <dbReference type="EMBL" id="GBG91831.1"/>
    </source>
</evidence>
<dbReference type="PANTHER" id="PTHR24559">
    <property type="entry name" value="TRANSPOSON TY3-I GAG-POL POLYPROTEIN"/>
    <property type="match status" value="1"/>
</dbReference>
<feature type="region of interest" description="Disordered" evidence="1">
    <location>
        <begin position="442"/>
        <end position="519"/>
    </location>
</feature>
<name>A0A388MB72_CHABU</name>
<feature type="compositionally biased region" description="Basic and acidic residues" evidence="1">
    <location>
        <begin position="608"/>
        <end position="621"/>
    </location>
</feature>
<feature type="compositionally biased region" description="Polar residues" evidence="1">
    <location>
        <begin position="447"/>
        <end position="464"/>
    </location>
</feature>
<dbReference type="AlphaFoldDB" id="A0A388MB72"/>